<dbReference type="PANTHER" id="PTHR13126:SF0">
    <property type="entry name" value="ATP SYNTHASE MITOCHONDRIAL F1 COMPLEX ASSEMBLY FACTOR 1"/>
    <property type="match status" value="1"/>
</dbReference>
<name>A0A1W0WWW0_HYPEX</name>
<dbReference type="InterPro" id="IPR010591">
    <property type="entry name" value="ATP11"/>
</dbReference>
<dbReference type="GO" id="GO:0005739">
    <property type="term" value="C:mitochondrion"/>
    <property type="evidence" value="ECO:0007669"/>
    <property type="project" value="UniProtKB-SubCell"/>
</dbReference>
<dbReference type="GO" id="GO:0033615">
    <property type="term" value="P:mitochondrial proton-transporting ATP synthase complex assembly"/>
    <property type="evidence" value="ECO:0007669"/>
    <property type="project" value="TreeGrafter"/>
</dbReference>
<accession>A0A1W0WWW0</accession>
<dbReference type="PANTHER" id="PTHR13126">
    <property type="entry name" value="CHAPERONE ATP11"/>
    <property type="match status" value="1"/>
</dbReference>
<sequence length="248" mass="28105">MEELKKNPFFDKYAERLAQLQKQNPEKFLKMAEDIKAKNELAAAADQSTEAPPVAKVPVNVKPVYNKQRQLSDVMKVDLLAGRPVQEVAELWAAYHKLRDGFVAAIVPTAMYDTITARSNRFPVFLYPLPRSGGYEFFVAEFQGRECFFTQLAQYQTRQADSPPCLSVIHFEEFRSDGAVLMRGEYDEKVLNAAEVQCLLNQMQLYYGTEDAAKIRLVEAFNHSPATFQHTDLIAEVEHSFASLKAAN</sequence>
<organism evidence="5 6">
    <name type="scientific">Hypsibius exemplaris</name>
    <name type="common">Freshwater tardigrade</name>
    <dbReference type="NCBI Taxonomy" id="2072580"/>
    <lineage>
        <taxon>Eukaryota</taxon>
        <taxon>Metazoa</taxon>
        <taxon>Ecdysozoa</taxon>
        <taxon>Tardigrada</taxon>
        <taxon>Eutardigrada</taxon>
        <taxon>Parachela</taxon>
        <taxon>Hypsibioidea</taxon>
        <taxon>Hypsibiidae</taxon>
        <taxon>Hypsibius</taxon>
    </lineage>
</organism>
<dbReference type="EMBL" id="MTYJ01000036">
    <property type="protein sequence ID" value="OQV19680.1"/>
    <property type="molecule type" value="Genomic_DNA"/>
</dbReference>
<evidence type="ECO:0000256" key="3">
    <source>
        <dbReference type="ARBA" id="ARBA00022946"/>
    </source>
</evidence>
<evidence type="ECO:0000313" key="5">
    <source>
        <dbReference type="EMBL" id="OQV19680.1"/>
    </source>
</evidence>
<comment type="similarity">
    <text evidence="2">Belongs to the ATP11 family.</text>
</comment>
<gene>
    <name evidence="5" type="ORF">BV898_06222</name>
</gene>
<protein>
    <submittedName>
        <fullName evidence="5">ATP synthase mitochondrial F1 complex assembly factor 1</fullName>
    </submittedName>
</protein>
<evidence type="ECO:0000313" key="6">
    <source>
        <dbReference type="Proteomes" id="UP000192578"/>
    </source>
</evidence>
<dbReference type="Proteomes" id="UP000192578">
    <property type="component" value="Unassembled WGS sequence"/>
</dbReference>
<reference evidence="6" key="1">
    <citation type="submission" date="2017-01" db="EMBL/GenBank/DDBJ databases">
        <title>Comparative genomics of anhydrobiosis in the tardigrade Hypsibius dujardini.</title>
        <authorList>
            <person name="Yoshida Y."/>
            <person name="Koutsovoulos G."/>
            <person name="Laetsch D."/>
            <person name="Stevens L."/>
            <person name="Kumar S."/>
            <person name="Horikawa D."/>
            <person name="Ishino K."/>
            <person name="Komine S."/>
            <person name="Tomita M."/>
            <person name="Blaxter M."/>
            <person name="Arakawa K."/>
        </authorList>
    </citation>
    <scope>NUCLEOTIDE SEQUENCE [LARGE SCALE GENOMIC DNA]</scope>
    <source>
        <strain evidence="6">Z151</strain>
    </source>
</reference>
<evidence type="ECO:0000256" key="1">
    <source>
        <dbReference type="ARBA" id="ARBA00004173"/>
    </source>
</evidence>
<evidence type="ECO:0000256" key="2">
    <source>
        <dbReference type="ARBA" id="ARBA00009116"/>
    </source>
</evidence>
<evidence type="ECO:0000256" key="4">
    <source>
        <dbReference type="ARBA" id="ARBA00023128"/>
    </source>
</evidence>
<dbReference type="OrthoDB" id="16535at2759"/>
<dbReference type="AlphaFoldDB" id="A0A1W0WWW0"/>
<keyword evidence="6" id="KW-1185">Reference proteome</keyword>
<comment type="caution">
    <text evidence="5">The sequence shown here is derived from an EMBL/GenBank/DDBJ whole genome shotgun (WGS) entry which is preliminary data.</text>
</comment>
<comment type="subcellular location">
    <subcellularLocation>
        <location evidence="1">Mitochondrion</location>
    </subcellularLocation>
</comment>
<keyword evidence="3" id="KW-0809">Transit peptide</keyword>
<proteinExistence type="inferred from homology"/>
<keyword evidence="4" id="KW-0496">Mitochondrion</keyword>
<dbReference type="Pfam" id="PF06644">
    <property type="entry name" value="ATP11"/>
    <property type="match status" value="1"/>
</dbReference>